<organism evidence="2 3">
    <name type="scientific">Prorocentrum cordatum</name>
    <dbReference type="NCBI Taxonomy" id="2364126"/>
    <lineage>
        <taxon>Eukaryota</taxon>
        <taxon>Sar</taxon>
        <taxon>Alveolata</taxon>
        <taxon>Dinophyceae</taxon>
        <taxon>Prorocentrales</taxon>
        <taxon>Prorocentraceae</taxon>
        <taxon>Prorocentrum</taxon>
    </lineage>
</organism>
<reference evidence="2" key="1">
    <citation type="submission" date="2023-10" db="EMBL/GenBank/DDBJ databases">
        <authorList>
            <person name="Chen Y."/>
            <person name="Shah S."/>
            <person name="Dougan E. K."/>
            <person name="Thang M."/>
            <person name="Chan C."/>
        </authorList>
    </citation>
    <scope>NUCLEOTIDE SEQUENCE [LARGE SCALE GENOMIC DNA]</scope>
</reference>
<comment type="caution">
    <text evidence="2">The sequence shown here is derived from an EMBL/GenBank/DDBJ whole genome shotgun (WGS) entry which is preliminary data.</text>
</comment>
<keyword evidence="3" id="KW-1185">Reference proteome</keyword>
<feature type="non-terminal residue" evidence="2">
    <location>
        <position position="112"/>
    </location>
</feature>
<feature type="non-terminal residue" evidence="2">
    <location>
        <position position="1"/>
    </location>
</feature>
<evidence type="ECO:0000313" key="2">
    <source>
        <dbReference type="EMBL" id="CAK0819847.1"/>
    </source>
</evidence>
<dbReference type="Proteomes" id="UP001189429">
    <property type="component" value="Unassembled WGS sequence"/>
</dbReference>
<sequence length="112" mass="11500">GPLEAEDTEKPPVAFFSQREGFGSEAPALAGGHAARAAAGHALCGAARALAGGGLRGVRPAARLPAPALRGCVRRGRARQLPRRGRAPADPDQRRPHARGVAGRVPRHEPAG</sequence>
<gene>
    <name evidence="2" type="ORF">PCOR1329_LOCUS21728</name>
</gene>
<accession>A0ABN9RNE0</accession>
<name>A0ABN9RNE0_9DINO</name>
<feature type="region of interest" description="Disordered" evidence="1">
    <location>
        <begin position="73"/>
        <end position="112"/>
    </location>
</feature>
<proteinExistence type="predicted"/>
<feature type="compositionally biased region" description="Basic residues" evidence="1">
    <location>
        <begin position="73"/>
        <end position="86"/>
    </location>
</feature>
<dbReference type="EMBL" id="CAUYUJ010007185">
    <property type="protein sequence ID" value="CAK0819847.1"/>
    <property type="molecule type" value="Genomic_DNA"/>
</dbReference>
<protein>
    <submittedName>
        <fullName evidence="2">Uncharacterized protein</fullName>
    </submittedName>
</protein>
<evidence type="ECO:0000256" key="1">
    <source>
        <dbReference type="SAM" id="MobiDB-lite"/>
    </source>
</evidence>
<evidence type="ECO:0000313" key="3">
    <source>
        <dbReference type="Proteomes" id="UP001189429"/>
    </source>
</evidence>